<keyword evidence="5" id="KW-1185">Reference proteome</keyword>
<dbReference type="SUPFAM" id="SSF55729">
    <property type="entry name" value="Acyl-CoA N-acyltransferases (Nat)"/>
    <property type="match status" value="1"/>
</dbReference>
<dbReference type="Gene3D" id="3.40.630.30">
    <property type="match status" value="1"/>
</dbReference>
<reference evidence="5" key="1">
    <citation type="journal article" date="2019" name="Int. J. Syst. Evol. Microbiol.">
        <title>The Global Catalogue of Microorganisms (GCM) 10K type strain sequencing project: providing services to taxonomists for standard genome sequencing and annotation.</title>
        <authorList>
            <consortium name="The Broad Institute Genomics Platform"/>
            <consortium name="The Broad Institute Genome Sequencing Center for Infectious Disease"/>
            <person name="Wu L."/>
            <person name="Ma J."/>
        </authorList>
    </citation>
    <scope>NUCLEOTIDE SEQUENCE [LARGE SCALE GENOMIC DNA]</scope>
    <source>
        <strain evidence="5">JCM 17979</strain>
    </source>
</reference>
<dbReference type="PANTHER" id="PTHR43877:SF2">
    <property type="entry name" value="AMINOALKYLPHOSPHONATE N-ACETYLTRANSFERASE-RELATED"/>
    <property type="match status" value="1"/>
</dbReference>
<dbReference type="PROSITE" id="PS51186">
    <property type="entry name" value="GNAT"/>
    <property type="match status" value="1"/>
</dbReference>
<proteinExistence type="predicted"/>
<evidence type="ECO:0000256" key="1">
    <source>
        <dbReference type="ARBA" id="ARBA00022679"/>
    </source>
</evidence>
<accession>A0ABP9ACL5</accession>
<feature type="domain" description="N-acetyltransferase" evidence="3">
    <location>
        <begin position="19"/>
        <end position="167"/>
    </location>
</feature>
<dbReference type="PANTHER" id="PTHR43877">
    <property type="entry name" value="AMINOALKYLPHOSPHONATE N-ACETYLTRANSFERASE-RELATED-RELATED"/>
    <property type="match status" value="1"/>
</dbReference>
<dbReference type="CDD" id="cd04301">
    <property type="entry name" value="NAT_SF"/>
    <property type="match status" value="1"/>
</dbReference>
<keyword evidence="2" id="KW-0012">Acyltransferase</keyword>
<name>A0ABP9ACL5_9PSEU</name>
<dbReference type="InterPro" id="IPR016181">
    <property type="entry name" value="Acyl_CoA_acyltransferase"/>
</dbReference>
<comment type="caution">
    <text evidence="4">The sequence shown here is derived from an EMBL/GenBank/DDBJ whole genome shotgun (WGS) entry which is preliminary data.</text>
</comment>
<evidence type="ECO:0000313" key="5">
    <source>
        <dbReference type="Proteomes" id="UP001500928"/>
    </source>
</evidence>
<protein>
    <submittedName>
        <fullName evidence="4">GNAT family N-acetyltransferase</fullName>
    </submittedName>
</protein>
<dbReference type="Pfam" id="PF00583">
    <property type="entry name" value="Acetyltransf_1"/>
    <property type="match status" value="1"/>
</dbReference>
<dbReference type="Proteomes" id="UP001500928">
    <property type="component" value="Unassembled WGS sequence"/>
</dbReference>
<organism evidence="4 5">
    <name type="scientific">Actinomycetospora chlora</name>
    <dbReference type="NCBI Taxonomy" id="663608"/>
    <lineage>
        <taxon>Bacteria</taxon>
        <taxon>Bacillati</taxon>
        <taxon>Actinomycetota</taxon>
        <taxon>Actinomycetes</taxon>
        <taxon>Pseudonocardiales</taxon>
        <taxon>Pseudonocardiaceae</taxon>
        <taxon>Actinomycetospora</taxon>
    </lineage>
</organism>
<dbReference type="InterPro" id="IPR000182">
    <property type="entry name" value="GNAT_dom"/>
</dbReference>
<keyword evidence="1" id="KW-0808">Transferase</keyword>
<dbReference type="InterPro" id="IPR050832">
    <property type="entry name" value="Bact_Acetyltransf"/>
</dbReference>
<evidence type="ECO:0000256" key="2">
    <source>
        <dbReference type="ARBA" id="ARBA00023315"/>
    </source>
</evidence>
<dbReference type="EMBL" id="BAABHO010000005">
    <property type="protein sequence ID" value="GAA4778240.1"/>
    <property type="molecule type" value="Genomic_DNA"/>
</dbReference>
<dbReference type="RefSeq" id="WP_345411232.1">
    <property type="nucleotide sequence ID" value="NZ_BAABHO010000005.1"/>
</dbReference>
<gene>
    <name evidence="4" type="ORF">GCM10023200_08980</name>
</gene>
<evidence type="ECO:0000259" key="3">
    <source>
        <dbReference type="PROSITE" id="PS51186"/>
    </source>
</evidence>
<sequence length="168" mass="17755">MSPAPCVVAVLGAADAGEALTVQYAAYLSEARRYGTTEIPPLRESVAELAADLQRPDVRAFGAWTGPRLIGSVRLRGCDTGGGVGTGTGCVELARYSVAPDAQGHGVGRALMERAHAELAAGDVTWLVTGARSDENLRLYRRAGYEETGRLTDSAGVELLRMERLAPR</sequence>
<evidence type="ECO:0000313" key="4">
    <source>
        <dbReference type="EMBL" id="GAA4778240.1"/>
    </source>
</evidence>